<evidence type="ECO:0000313" key="3">
    <source>
        <dbReference type="Proteomes" id="UP000051952"/>
    </source>
</evidence>
<name>A0A0S4ILZ0_BODSA</name>
<protein>
    <recommendedName>
        <fullName evidence="4">BRCT domain-containing protein</fullName>
    </recommendedName>
</protein>
<keyword evidence="1" id="KW-0175">Coiled coil</keyword>
<organism evidence="2 3">
    <name type="scientific">Bodo saltans</name>
    <name type="common">Flagellated protozoan</name>
    <dbReference type="NCBI Taxonomy" id="75058"/>
    <lineage>
        <taxon>Eukaryota</taxon>
        <taxon>Discoba</taxon>
        <taxon>Euglenozoa</taxon>
        <taxon>Kinetoplastea</taxon>
        <taxon>Metakinetoplastina</taxon>
        <taxon>Eubodonida</taxon>
        <taxon>Bodonidae</taxon>
        <taxon>Bodo</taxon>
    </lineage>
</organism>
<evidence type="ECO:0000256" key="1">
    <source>
        <dbReference type="SAM" id="Coils"/>
    </source>
</evidence>
<reference evidence="3" key="1">
    <citation type="submission" date="2015-09" db="EMBL/GenBank/DDBJ databases">
        <authorList>
            <consortium name="Pathogen Informatics"/>
        </authorList>
    </citation>
    <scope>NUCLEOTIDE SEQUENCE [LARGE SCALE GENOMIC DNA]</scope>
    <source>
        <strain evidence="3">Lake Konstanz</strain>
    </source>
</reference>
<feature type="coiled-coil region" evidence="1">
    <location>
        <begin position="541"/>
        <end position="575"/>
    </location>
</feature>
<dbReference type="SUPFAM" id="SSF52113">
    <property type="entry name" value="BRCT domain"/>
    <property type="match status" value="2"/>
</dbReference>
<evidence type="ECO:0000313" key="2">
    <source>
        <dbReference type="EMBL" id="CUE72085.1"/>
    </source>
</evidence>
<dbReference type="AlphaFoldDB" id="A0A0S4ILZ0"/>
<keyword evidence="3" id="KW-1185">Reference proteome</keyword>
<gene>
    <name evidence="2" type="ORF">BSAL_53905</name>
</gene>
<sequence>MTENDSLWLQKSINLSDPLDVSIESNRSSNKGGMNASELDAIAFRPPSRLSDGLRQGRAGSSARLSSIANAMGGFNPFEVDELKGKLAQLNREKLRWEDSARDLERSKTELQQARDDYKALEEYTHTIKVSADEAGIRAERDAKLRQEAESKLLEAMRGASKEQLALKSQIDEVKKAHSHKLFELKETLEQEKDAERTRADQERDEIVREYDAKVVQLERRIEELTAKVAASEVAVANAKETFQQREKELQQQVSQAQMELSAARTAASNNIKQMQDRMDTLTRTHNESMESIKNTSSEQLYLARGCTSPVKRRRTCRTTSSSVCLPWRRNTMHSRTMAFRTKSELQTSQSAMKQLRMSNEAALVHAAELHAKELDHARSDLLSLEATLSGVQKSLAESQSEQRTTYARLTSEQTTARDLAEKLASQNAEITIIEDKLRAAMADIEARDVELDEIAEVMQRMNNERDTTVRGYSEDLVEIRARCDKLEGDLSTARLNLSNERKAHLATDGTYRRTIADLREQLTHASSSNVSVHTEDLEAQQHLRVLCEELAQRVRSLEAEKDNLQEELNRNASQPKRPRTGLAEVVPNVAAGISREPSMKKHRIEPTERVFAVSGFEGQELKALKQAIESLPYASLVECRSNAPLPASVTHLVASGQLTVKLLSASVKGCWVVSKSFVESSATVGEWNDEASCGGFRHTTLPLSGKSIYFTPAFKSSKHFGTAKLLVDQGGAIPTNSENGADFVLSVASETPKFLSARSWETFVNEIYPVQA</sequence>
<feature type="coiled-coil region" evidence="1">
    <location>
        <begin position="80"/>
        <end position="124"/>
    </location>
</feature>
<dbReference type="OMA" id="AIAECKS"/>
<proteinExistence type="predicted"/>
<evidence type="ECO:0008006" key="4">
    <source>
        <dbReference type="Google" id="ProtNLM"/>
    </source>
</evidence>
<accession>A0A0S4ILZ0</accession>
<feature type="coiled-coil region" evidence="1">
    <location>
        <begin position="185"/>
        <end position="285"/>
    </location>
</feature>
<dbReference type="Proteomes" id="UP000051952">
    <property type="component" value="Unassembled WGS sequence"/>
</dbReference>
<dbReference type="Gene3D" id="3.40.50.10190">
    <property type="entry name" value="BRCT domain"/>
    <property type="match status" value="1"/>
</dbReference>
<dbReference type="EMBL" id="CYKH01000116">
    <property type="protein sequence ID" value="CUE72085.1"/>
    <property type="molecule type" value="Genomic_DNA"/>
</dbReference>
<dbReference type="InterPro" id="IPR036420">
    <property type="entry name" value="BRCT_dom_sf"/>
</dbReference>
<dbReference type="OrthoDB" id="549017at2759"/>